<name>A0A9D3UH81_9ROSI</name>
<gene>
    <name evidence="1" type="ORF">J1N35_042265</name>
</gene>
<sequence>MANKLQVQYKFGLAYEKLQLSNLVWICRMKLNGQMIQQRQGRNWFKNGVQLVFEQGYETVVSSIVFSMADQKDNEMASTLTVAYNNRGDMFKV</sequence>
<comment type="caution">
    <text evidence="1">The sequence shown here is derived from an EMBL/GenBank/DDBJ whole genome shotgun (WGS) entry which is preliminary data.</text>
</comment>
<proteinExistence type="predicted"/>
<keyword evidence="2" id="KW-1185">Reference proteome</keyword>
<evidence type="ECO:0000313" key="2">
    <source>
        <dbReference type="Proteomes" id="UP000828251"/>
    </source>
</evidence>
<dbReference type="Proteomes" id="UP000828251">
    <property type="component" value="Unassembled WGS sequence"/>
</dbReference>
<organism evidence="1 2">
    <name type="scientific">Gossypium stocksii</name>
    <dbReference type="NCBI Taxonomy" id="47602"/>
    <lineage>
        <taxon>Eukaryota</taxon>
        <taxon>Viridiplantae</taxon>
        <taxon>Streptophyta</taxon>
        <taxon>Embryophyta</taxon>
        <taxon>Tracheophyta</taxon>
        <taxon>Spermatophyta</taxon>
        <taxon>Magnoliopsida</taxon>
        <taxon>eudicotyledons</taxon>
        <taxon>Gunneridae</taxon>
        <taxon>Pentapetalae</taxon>
        <taxon>rosids</taxon>
        <taxon>malvids</taxon>
        <taxon>Malvales</taxon>
        <taxon>Malvaceae</taxon>
        <taxon>Malvoideae</taxon>
        <taxon>Gossypium</taxon>
    </lineage>
</organism>
<dbReference type="AlphaFoldDB" id="A0A9D3UH81"/>
<dbReference type="EMBL" id="JAIQCV010000012">
    <property type="protein sequence ID" value="KAH1040522.1"/>
    <property type="molecule type" value="Genomic_DNA"/>
</dbReference>
<protein>
    <submittedName>
        <fullName evidence="1">Uncharacterized protein</fullName>
    </submittedName>
</protein>
<accession>A0A9D3UH81</accession>
<reference evidence="1 2" key="1">
    <citation type="journal article" date="2021" name="Plant Biotechnol. J.">
        <title>Multi-omics assisted identification of the key and species-specific regulatory components of drought-tolerant mechanisms in Gossypium stocksii.</title>
        <authorList>
            <person name="Yu D."/>
            <person name="Ke L."/>
            <person name="Zhang D."/>
            <person name="Wu Y."/>
            <person name="Sun Y."/>
            <person name="Mei J."/>
            <person name="Sun J."/>
            <person name="Sun Y."/>
        </authorList>
    </citation>
    <scope>NUCLEOTIDE SEQUENCE [LARGE SCALE GENOMIC DNA]</scope>
    <source>
        <strain evidence="2">cv. E1</strain>
        <tissue evidence="1">Leaf</tissue>
    </source>
</reference>
<evidence type="ECO:0000313" key="1">
    <source>
        <dbReference type="EMBL" id="KAH1040522.1"/>
    </source>
</evidence>